<evidence type="ECO:0000259" key="5">
    <source>
        <dbReference type="PROSITE" id="PS51462"/>
    </source>
</evidence>
<dbReference type="Pfam" id="PF00293">
    <property type="entry name" value="NUDIX"/>
    <property type="match status" value="1"/>
</dbReference>
<dbReference type="Gene3D" id="3.90.79.10">
    <property type="entry name" value="Nucleoside Triphosphate Pyrophosphohydrolase"/>
    <property type="match status" value="1"/>
</dbReference>
<dbReference type="PANTHER" id="PTHR43222">
    <property type="entry name" value="NUDIX HYDROLASE 23"/>
    <property type="match status" value="1"/>
</dbReference>
<dbReference type="Pfam" id="PF14803">
    <property type="entry name" value="Zn_ribbon_Nudix"/>
    <property type="match status" value="1"/>
</dbReference>
<evidence type="ECO:0000256" key="4">
    <source>
        <dbReference type="SAM" id="MobiDB-lite"/>
    </source>
</evidence>
<reference evidence="6" key="1">
    <citation type="submission" date="2008-06" db="EMBL/GenBank/DDBJ databases">
        <title>Complete sequence of Chlorobium phaeobacteroides BS1.</title>
        <authorList>
            <consortium name="US DOE Joint Genome Institute"/>
            <person name="Lucas S."/>
            <person name="Copeland A."/>
            <person name="Lapidus A."/>
            <person name="Glavina del Rio T."/>
            <person name="Dalin E."/>
            <person name="Tice H."/>
            <person name="Bruce D."/>
            <person name="Goodwin L."/>
            <person name="Pitluck S."/>
            <person name="Schmutz J."/>
            <person name="Larimer F."/>
            <person name="Land M."/>
            <person name="Hauser L."/>
            <person name="Kyrpides N."/>
            <person name="Ovchinnikova G."/>
            <person name="Li T."/>
            <person name="Liu Z."/>
            <person name="Zhao F."/>
            <person name="Overmann J."/>
            <person name="Bryant D.A."/>
            <person name="Richardson P."/>
        </authorList>
    </citation>
    <scope>NUCLEOTIDE SEQUENCE [LARGE SCALE GENOMIC DNA]</scope>
    <source>
        <strain evidence="6">BS1</strain>
    </source>
</reference>
<dbReference type="GO" id="GO:0016787">
    <property type="term" value="F:hydrolase activity"/>
    <property type="evidence" value="ECO:0007669"/>
    <property type="project" value="UniProtKB-KW"/>
</dbReference>
<keyword evidence="2 6" id="KW-0378">Hydrolase</keyword>
<dbReference type="PROSITE" id="PS51462">
    <property type="entry name" value="NUDIX"/>
    <property type="match status" value="1"/>
</dbReference>
<evidence type="ECO:0000256" key="3">
    <source>
        <dbReference type="ARBA" id="ARBA00022842"/>
    </source>
</evidence>
<dbReference type="AlphaFoldDB" id="B3EKS3"/>
<evidence type="ECO:0000256" key="2">
    <source>
        <dbReference type="ARBA" id="ARBA00022801"/>
    </source>
</evidence>
<dbReference type="KEGG" id="cpb:Cphamn1_1690"/>
<dbReference type="HOGENOM" id="CLU_037162_16_2_10"/>
<sequence>MNIYKYCPSCGTPLKTATIENRTRKTCPSCSWIHYENPLPVALAYTVNQSGKLLVVRRAHPPAYNAWALPGGFIESGETPQEGCLRELREETSLNGRIDRLIGAYHRESEMYGSLLAVAYKVIVSEETLQINHELYEADFYPFEEIPRITIPLHQKVIHDARDHESQKSEENIPSFPVRSGRIT</sequence>
<dbReference type="PRINTS" id="PR00502">
    <property type="entry name" value="NUDIXFAMILY"/>
</dbReference>
<dbReference type="PANTHER" id="PTHR43222:SF2">
    <property type="entry name" value="NUDIX HYDROLASE 23, CHLOROPLASTIC"/>
    <property type="match status" value="1"/>
</dbReference>
<dbReference type="OrthoDB" id="9787476at2"/>
<dbReference type="Gene3D" id="2.20.70.10">
    <property type="match status" value="1"/>
</dbReference>
<evidence type="ECO:0000313" key="6">
    <source>
        <dbReference type="EMBL" id="ACE04609.1"/>
    </source>
</evidence>
<comment type="cofactor">
    <cofactor evidence="1">
        <name>Mg(2+)</name>
        <dbReference type="ChEBI" id="CHEBI:18420"/>
    </cofactor>
</comment>
<dbReference type="EMBL" id="CP001101">
    <property type="protein sequence ID" value="ACE04609.1"/>
    <property type="molecule type" value="Genomic_DNA"/>
</dbReference>
<dbReference type="STRING" id="331678.Cphamn1_1690"/>
<protein>
    <submittedName>
        <fullName evidence="6">NUDIX hydrolase</fullName>
    </submittedName>
</protein>
<dbReference type="SUPFAM" id="SSF55811">
    <property type="entry name" value="Nudix"/>
    <property type="match status" value="1"/>
</dbReference>
<dbReference type="InterPro" id="IPR000086">
    <property type="entry name" value="NUDIX_hydrolase_dom"/>
</dbReference>
<feature type="compositionally biased region" description="Basic and acidic residues" evidence="4">
    <location>
        <begin position="160"/>
        <end position="171"/>
    </location>
</feature>
<accession>B3EKS3</accession>
<dbReference type="eggNOG" id="COG1051">
    <property type="taxonomic scope" value="Bacteria"/>
</dbReference>
<organism evidence="6">
    <name type="scientific">Chlorobium phaeobacteroides (strain BS1)</name>
    <dbReference type="NCBI Taxonomy" id="331678"/>
    <lineage>
        <taxon>Bacteria</taxon>
        <taxon>Pseudomonadati</taxon>
        <taxon>Chlorobiota</taxon>
        <taxon>Chlorobiia</taxon>
        <taxon>Chlorobiales</taxon>
        <taxon>Chlorobiaceae</taxon>
        <taxon>Chlorobium/Pelodictyon group</taxon>
        <taxon>Chlorobium</taxon>
    </lineage>
</organism>
<evidence type="ECO:0000256" key="1">
    <source>
        <dbReference type="ARBA" id="ARBA00001946"/>
    </source>
</evidence>
<feature type="region of interest" description="Disordered" evidence="4">
    <location>
        <begin position="160"/>
        <end position="184"/>
    </location>
</feature>
<feature type="domain" description="Nudix hydrolase" evidence="5">
    <location>
        <begin position="37"/>
        <end position="174"/>
    </location>
</feature>
<dbReference type="InterPro" id="IPR015797">
    <property type="entry name" value="NUDIX_hydrolase-like_dom_sf"/>
</dbReference>
<dbReference type="InterPro" id="IPR020476">
    <property type="entry name" value="Nudix_hydrolase"/>
</dbReference>
<dbReference type="CDD" id="cd02883">
    <property type="entry name" value="NUDIX_Hydrolase"/>
    <property type="match status" value="1"/>
</dbReference>
<name>B3EKS3_CHLPB</name>
<keyword evidence="3" id="KW-0460">Magnesium</keyword>
<dbReference type="InterPro" id="IPR029401">
    <property type="entry name" value="Nudix_N"/>
</dbReference>
<gene>
    <name evidence="6" type="ordered locus">Cphamn1_1690</name>
</gene>
<proteinExistence type="predicted"/>